<feature type="binding site" evidence="1">
    <location>
        <position position="179"/>
    </location>
    <ligand>
        <name>Zn(2+)</name>
        <dbReference type="ChEBI" id="CHEBI:29105"/>
    </ligand>
</feature>
<keyword evidence="1" id="KW-0479">Metal-binding</keyword>
<evidence type="ECO:0000313" key="4">
    <source>
        <dbReference type="Proteomes" id="UP000280935"/>
    </source>
</evidence>
<proteinExistence type="predicted"/>
<dbReference type="GO" id="GO:0008725">
    <property type="term" value="F:DNA-3-methyladenine glycosylase activity"/>
    <property type="evidence" value="ECO:0007669"/>
    <property type="project" value="InterPro"/>
</dbReference>
<dbReference type="Pfam" id="PF03352">
    <property type="entry name" value="Adenine_glyco"/>
    <property type="match status" value="1"/>
</dbReference>
<evidence type="ECO:0000313" key="3">
    <source>
        <dbReference type="EMBL" id="RRD49483.1"/>
    </source>
</evidence>
<evidence type="ECO:0000256" key="1">
    <source>
        <dbReference type="PIRSR" id="PIRSR605019-1"/>
    </source>
</evidence>
<name>A0A3P1WYJ3_9ACTN</name>
<gene>
    <name evidence="3" type="ORF">EII35_08325</name>
</gene>
<protein>
    <submittedName>
        <fullName evidence="3">DNA-3-methyladenine glycosylase I</fullName>
    </submittedName>
</protein>
<feature type="binding site" evidence="1">
    <location>
        <position position="4"/>
    </location>
    <ligand>
        <name>Zn(2+)</name>
        <dbReference type="ChEBI" id="CHEBI:29105"/>
    </ligand>
</feature>
<dbReference type="AlphaFoldDB" id="A0A3P1WYJ3"/>
<evidence type="ECO:0000256" key="2">
    <source>
        <dbReference type="SAM" id="MobiDB-lite"/>
    </source>
</evidence>
<dbReference type="InterPro" id="IPR052891">
    <property type="entry name" value="DNA-3mA_glycosylase"/>
</dbReference>
<dbReference type="PANTHER" id="PTHR30037:SF4">
    <property type="entry name" value="DNA-3-METHYLADENINE GLYCOSYLASE I"/>
    <property type="match status" value="1"/>
</dbReference>
<dbReference type="Gene3D" id="1.10.340.30">
    <property type="entry name" value="Hypothetical protein, domain 2"/>
    <property type="match status" value="1"/>
</dbReference>
<keyword evidence="1" id="KW-0862">Zinc</keyword>
<feature type="binding site" evidence="1">
    <location>
        <position position="16"/>
    </location>
    <ligand>
        <name>Zn(2+)</name>
        <dbReference type="ChEBI" id="CHEBI:29105"/>
    </ligand>
</feature>
<dbReference type="PANTHER" id="PTHR30037">
    <property type="entry name" value="DNA-3-METHYLADENINE GLYCOSYLASE 1"/>
    <property type="match status" value="1"/>
</dbReference>
<dbReference type="InterPro" id="IPR011257">
    <property type="entry name" value="DNA_glycosylase"/>
</dbReference>
<sequence length="216" mass="23834">MTRCFGTGDPLYERYHDEEWGRPPQDVPDEAPLFERIALEGFQAGLSWLTVLRKREAFRVAFGGFRPDLVAGYGDEEVTRLSRDPTIIRNPLKIRATIRNARAVVSLHEQGLRLWDVLRGFAPEPRAAPGSMAELPSSTAESEALSRRMKELGFTFVGPVTMYATLQALGLVNDHLADCPQRGPAGEASRAWDSASGSARWGPCPHRPEPEPLAPG</sequence>
<dbReference type="Proteomes" id="UP000280935">
    <property type="component" value="Unassembled WGS sequence"/>
</dbReference>
<accession>A0A3P1WYJ3</accession>
<feature type="binding site" evidence="1">
    <location>
        <position position="175"/>
    </location>
    <ligand>
        <name>Zn(2+)</name>
        <dbReference type="ChEBI" id="CHEBI:29105"/>
    </ligand>
</feature>
<organism evidence="3 4">
    <name type="scientific">Arachnia propionica</name>
    <dbReference type="NCBI Taxonomy" id="1750"/>
    <lineage>
        <taxon>Bacteria</taxon>
        <taxon>Bacillati</taxon>
        <taxon>Actinomycetota</taxon>
        <taxon>Actinomycetes</taxon>
        <taxon>Propionibacteriales</taxon>
        <taxon>Propionibacteriaceae</taxon>
        <taxon>Arachnia</taxon>
    </lineage>
</organism>
<dbReference type="EMBL" id="RQYT01000016">
    <property type="protein sequence ID" value="RRD49483.1"/>
    <property type="molecule type" value="Genomic_DNA"/>
</dbReference>
<comment type="caution">
    <text evidence="3">The sequence shown here is derived from an EMBL/GenBank/DDBJ whole genome shotgun (WGS) entry which is preliminary data.</text>
</comment>
<reference evidence="3 4" key="1">
    <citation type="submission" date="2018-11" db="EMBL/GenBank/DDBJ databases">
        <title>Genomes From Bacteria Associated with the Canine Oral Cavity: a Test Case for Automated Genome-Based Taxonomic Assignment.</title>
        <authorList>
            <person name="Coil D.A."/>
            <person name="Jospin G."/>
            <person name="Darling A.E."/>
            <person name="Wallis C."/>
            <person name="Davis I.J."/>
            <person name="Harris S."/>
            <person name="Eisen J.A."/>
            <person name="Holcombe L.J."/>
            <person name="O'Flynn C."/>
        </authorList>
    </citation>
    <scope>NUCLEOTIDE SEQUENCE [LARGE SCALE GENOMIC DNA]</scope>
    <source>
        <strain evidence="3 4">OH2822_COT-296</strain>
    </source>
</reference>
<dbReference type="SUPFAM" id="SSF48150">
    <property type="entry name" value="DNA-glycosylase"/>
    <property type="match status" value="1"/>
</dbReference>
<feature type="region of interest" description="Disordered" evidence="2">
    <location>
        <begin position="181"/>
        <end position="216"/>
    </location>
</feature>
<dbReference type="GO" id="GO:0046872">
    <property type="term" value="F:metal ion binding"/>
    <property type="evidence" value="ECO:0007669"/>
    <property type="project" value="UniProtKB-KW"/>
</dbReference>
<dbReference type="OrthoDB" id="9807664at2"/>
<dbReference type="GO" id="GO:0006284">
    <property type="term" value="P:base-excision repair"/>
    <property type="evidence" value="ECO:0007669"/>
    <property type="project" value="InterPro"/>
</dbReference>
<dbReference type="InterPro" id="IPR005019">
    <property type="entry name" value="Adenine_glyco"/>
</dbReference>